<dbReference type="PANTHER" id="PTHR44147">
    <property type="entry name" value="DEHYDROGENASE/REDUCTASE SDR FAMILY MEMBER 1"/>
    <property type="match status" value="1"/>
</dbReference>
<dbReference type="SUPFAM" id="SSF51735">
    <property type="entry name" value="NAD(P)-binding Rossmann-fold domains"/>
    <property type="match status" value="1"/>
</dbReference>
<dbReference type="PRINTS" id="PR00081">
    <property type="entry name" value="GDHRDH"/>
</dbReference>
<gene>
    <name evidence="1" type="ORF">ABUW04_21905</name>
</gene>
<protein>
    <submittedName>
        <fullName evidence="1">SDR family oxidoreductase</fullName>
    </submittedName>
</protein>
<sequence>MTDPNRPLDGTVALVAGGTRGGGRGIAVELGAAGATVYVSGRSSTAGRSDLDRPETVEQTADLVTAAGGTGIAVRTDHSRPDQVRALVERISTEQDGRLDLLVNCVWGGDPLSDWEHPIWEQDLDQGFRLLRRAVDTHIITSRYALPLLVARRRGLVVEVTDGNSARYRGSLFYDLAKSSVIRLAVAQAAELRPHGVAAVALTPGFLRSEAMLDGLGVTEANWRDGAAKDPHFAQSESPAYLGRAVAALAADPDVMARTGRALATWDLSKDYGFTDADGSRPDFAAYWAETLEPEYGPMGEAL</sequence>
<comment type="caution">
    <text evidence="1">The sequence shown here is derived from an EMBL/GenBank/DDBJ whole genome shotgun (WGS) entry which is preliminary data.</text>
</comment>
<dbReference type="Proteomes" id="UP001592581">
    <property type="component" value="Unassembled WGS sequence"/>
</dbReference>
<name>A0ABV6XRL8_9ACTN</name>
<evidence type="ECO:0000313" key="2">
    <source>
        <dbReference type="Proteomes" id="UP001592581"/>
    </source>
</evidence>
<organism evidence="1 2">
    <name type="scientific">Streptacidiphilus jeojiensis</name>
    <dbReference type="NCBI Taxonomy" id="3229225"/>
    <lineage>
        <taxon>Bacteria</taxon>
        <taxon>Bacillati</taxon>
        <taxon>Actinomycetota</taxon>
        <taxon>Actinomycetes</taxon>
        <taxon>Kitasatosporales</taxon>
        <taxon>Streptomycetaceae</taxon>
        <taxon>Streptacidiphilus</taxon>
    </lineage>
</organism>
<reference evidence="1 2" key="1">
    <citation type="submission" date="2024-06" db="EMBL/GenBank/DDBJ databases">
        <authorList>
            <person name="Lee S.D."/>
        </authorList>
    </citation>
    <scope>NUCLEOTIDE SEQUENCE [LARGE SCALE GENOMIC DNA]</scope>
    <source>
        <strain evidence="1 2">N1-10</strain>
    </source>
</reference>
<keyword evidence="2" id="KW-1185">Reference proteome</keyword>
<dbReference type="EMBL" id="JBEUKS010000007">
    <property type="protein sequence ID" value="MFC1440919.1"/>
    <property type="molecule type" value="Genomic_DNA"/>
</dbReference>
<dbReference type="PANTHER" id="PTHR44147:SF2">
    <property type="entry name" value="DEHYDROGENASE_REDUCTASE SDR FAMILY MEMBER 1"/>
    <property type="match status" value="1"/>
</dbReference>
<accession>A0ABV6XRL8</accession>
<dbReference type="NCBIfam" id="NF006159">
    <property type="entry name" value="PRK08303.1"/>
    <property type="match status" value="1"/>
</dbReference>
<dbReference type="Gene3D" id="3.40.50.720">
    <property type="entry name" value="NAD(P)-binding Rossmann-like Domain"/>
    <property type="match status" value="1"/>
</dbReference>
<evidence type="ECO:0000313" key="1">
    <source>
        <dbReference type="EMBL" id="MFC1440919.1"/>
    </source>
</evidence>
<proteinExistence type="predicted"/>
<dbReference type="InterPro" id="IPR036291">
    <property type="entry name" value="NAD(P)-bd_dom_sf"/>
</dbReference>
<dbReference type="Pfam" id="PF00106">
    <property type="entry name" value="adh_short"/>
    <property type="match status" value="1"/>
</dbReference>
<dbReference type="InterPro" id="IPR002347">
    <property type="entry name" value="SDR_fam"/>
</dbReference>
<dbReference type="RefSeq" id="WP_380566315.1">
    <property type="nucleotide sequence ID" value="NZ_JBEUKS010000007.1"/>
</dbReference>